<feature type="domain" description="PilZ" evidence="1">
    <location>
        <begin position="17"/>
        <end position="100"/>
    </location>
</feature>
<keyword evidence="3" id="KW-1185">Reference proteome</keyword>
<dbReference type="InterPro" id="IPR009875">
    <property type="entry name" value="PilZ_domain"/>
</dbReference>
<dbReference type="KEGG" id="hbs:IPV69_06995"/>
<dbReference type="RefSeq" id="WP_206294221.1">
    <property type="nucleotide sequence ID" value="NZ_CP063458.1"/>
</dbReference>
<gene>
    <name evidence="2" type="ORF">IPV69_06995</name>
</gene>
<protein>
    <submittedName>
        <fullName evidence="2">PilZ domain-containing protein</fullName>
    </submittedName>
</protein>
<evidence type="ECO:0000259" key="1">
    <source>
        <dbReference type="Pfam" id="PF07238"/>
    </source>
</evidence>
<evidence type="ECO:0000313" key="2">
    <source>
        <dbReference type="EMBL" id="QOV91097.1"/>
    </source>
</evidence>
<proteinExistence type="predicted"/>
<dbReference type="SUPFAM" id="SSF141371">
    <property type="entry name" value="PilZ domain-like"/>
    <property type="match status" value="1"/>
</dbReference>
<dbReference type="EMBL" id="CP063458">
    <property type="protein sequence ID" value="QOV91097.1"/>
    <property type="molecule type" value="Genomic_DNA"/>
</dbReference>
<dbReference type="Proteomes" id="UP000593765">
    <property type="component" value="Chromosome"/>
</dbReference>
<reference evidence="2 3" key="1">
    <citation type="submission" date="2020-10" db="EMBL/GenBank/DDBJ databases">
        <title>Wide distribution of Phycisphaera-like planctomycetes from WD2101 soil group in peatlands and genome analysis of the first cultivated representative.</title>
        <authorList>
            <person name="Dedysh S.N."/>
            <person name="Beletsky A.V."/>
            <person name="Ivanova A."/>
            <person name="Kulichevskaya I.S."/>
            <person name="Suzina N.E."/>
            <person name="Philippov D.A."/>
            <person name="Rakitin A.L."/>
            <person name="Mardanov A.V."/>
            <person name="Ravin N.V."/>
        </authorList>
    </citation>
    <scope>NUCLEOTIDE SEQUENCE [LARGE SCALE GENOMIC DNA]</scope>
    <source>
        <strain evidence="2 3">M1803</strain>
    </source>
</reference>
<dbReference type="Gene3D" id="2.40.10.220">
    <property type="entry name" value="predicted glycosyltransferase like domains"/>
    <property type="match status" value="1"/>
</dbReference>
<evidence type="ECO:0000313" key="3">
    <source>
        <dbReference type="Proteomes" id="UP000593765"/>
    </source>
</evidence>
<accession>A0A7M2X009</accession>
<sequence length="106" mass="11961">MLAQTIAAPSSTVPFEERRRSVRRPTVCEAWVRSPTDTDDTKIEVTALDLSRHGVGFESRQPLQVNCFYWIELEIGDKQIAQEVRVTSCLESDDLPGVYRVGGKFC</sequence>
<dbReference type="GO" id="GO:0035438">
    <property type="term" value="F:cyclic-di-GMP binding"/>
    <property type="evidence" value="ECO:0007669"/>
    <property type="project" value="InterPro"/>
</dbReference>
<organism evidence="2 3">
    <name type="scientific">Humisphaera borealis</name>
    <dbReference type="NCBI Taxonomy" id="2807512"/>
    <lineage>
        <taxon>Bacteria</taxon>
        <taxon>Pseudomonadati</taxon>
        <taxon>Planctomycetota</taxon>
        <taxon>Phycisphaerae</taxon>
        <taxon>Tepidisphaerales</taxon>
        <taxon>Tepidisphaeraceae</taxon>
        <taxon>Humisphaera</taxon>
    </lineage>
</organism>
<dbReference type="AlphaFoldDB" id="A0A7M2X009"/>
<dbReference type="Pfam" id="PF07238">
    <property type="entry name" value="PilZ"/>
    <property type="match status" value="1"/>
</dbReference>
<name>A0A7M2X009_9BACT</name>